<feature type="transmembrane region" description="Helical" evidence="1">
    <location>
        <begin position="36"/>
        <end position="55"/>
    </location>
</feature>
<keyword evidence="1" id="KW-0472">Membrane</keyword>
<sequence>MEVLLMLLGIILVLVGQFVVVPYCLMVVLRLFDISINFGPALAIVILFRVLFSLWT</sequence>
<keyword evidence="1" id="KW-1133">Transmembrane helix</keyword>
<evidence type="ECO:0000256" key="1">
    <source>
        <dbReference type="SAM" id="Phobius"/>
    </source>
</evidence>
<dbReference type="EMBL" id="VSSQ01074386">
    <property type="protein sequence ID" value="MPN25269.1"/>
    <property type="molecule type" value="Genomic_DNA"/>
</dbReference>
<protein>
    <submittedName>
        <fullName evidence="2">Uncharacterized protein</fullName>
    </submittedName>
</protein>
<proteinExistence type="predicted"/>
<evidence type="ECO:0000313" key="2">
    <source>
        <dbReference type="EMBL" id="MPN25269.1"/>
    </source>
</evidence>
<keyword evidence="1" id="KW-0812">Transmembrane</keyword>
<gene>
    <name evidence="2" type="ORF">SDC9_172676</name>
</gene>
<accession>A0A645GHN2</accession>
<organism evidence="2">
    <name type="scientific">bioreactor metagenome</name>
    <dbReference type="NCBI Taxonomy" id="1076179"/>
    <lineage>
        <taxon>unclassified sequences</taxon>
        <taxon>metagenomes</taxon>
        <taxon>ecological metagenomes</taxon>
    </lineage>
</organism>
<feature type="transmembrane region" description="Helical" evidence="1">
    <location>
        <begin position="6"/>
        <end position="29"/>
    </location>
</feature>
<reference evidence="2" key="1">
    <citation type="submission" date="2019-08" db="EMBL/GenBank/DDBJ databases">
        <authorList>
            <person name="Kucharzyk K."/>
            <person name="Murdoch R.W."/>
            <person name="Higgins S."/>
            <person name="Loffler F."/>
        </authorList>
    </citation>
    <scope>NUCLEOTIDE SEQUENCE</scope>
</reference>
<name>A0A645GHN2_9ZZZZ</name>
<dbReference type="AlphaFoldDB" id="A0A645GHN2"/>
<comment type="caution">
    <text evidence="2">The sequence shown here is derived from an EMBL/GenBank/DDBJ whole genome shotgun (WGS) entry which is preliminary data.</text>
</comment>